<sequence>MTAWLDFVRRMSIAFILALAIGILFVGVLKVSVSDERLSLERQ</sequence>
<protein>
    <submittedName>
        <fullName evidence="2">Uncharacterized protein</fullName>
    </submittedName>
</protein>
<organism evidence="2 3">
    <name type="scientific">Shouchella lonarensis</name>
    <dbReference type="NCBI Taxonomy" id="1464122"/>
    <lineage>
        <taxon>Bacteria</taxon>
        <taxon>Bacillati</taxon>
        <taxon>Bacillota</taxon>
        <taxon>Bacilli</taxon>
        <taxon>Bacillales</taxon>
        <taxon>Bacillaceae</taxon>
        <taxon>Shouchella</taxon>
    </lineage>
</organism>
<gene>
    <name evidence="2" type="ORF">SAMN05421737_108102</name>
</gene>
<name>A0A1G6LEP6_9BACI</name>
<proteinExistence type="predicted"/>
<accession>A0A1G6LEP6</accession>
<dbReference type="Proteomes" id="UP000242662">
    <property type="component" value="Unassembled WGS sequence"/>
</dbReference>
<dbReference type="STRING" id="1464122.SAMN05421737_108102"/>
<evidence type="ECO:0000313" key="2">
    <source>
        <dbReference type="EMBL" id="SDC41709.1"/>
    </source>
</evidence>
<keyword evidence="1" id="KW-0472">Membrane</keyword>
<evidence type="ECO:0000313" key="3">
    <source>
        <dbReference type="Proteomes" id="UP000242662"/>
    </source>
</evidence>
<keyword evidence="1" id="KW-0812">Transmembrane</keyword>
<reference evidence="3" key="1">
    <citation type="submission" date="2016-09" db="EMBL/GenBank/DDBJ databases">
        <authorList>
            <person name="Varghese N."/>
            <person name="Submissions S."/>
        </authorList>
    </citation>
    <scope>NUCLEOTIDE SEQUENCE [LARGE SCALE GENOMIC DNA]</scope>
    <source>
        <strain evidence="3">25nlg</strain>
    </source>
</reference>
<feature type="transmembrane region" description="Helical" evidence="1">
    <location>
        <begin position="12"/>
        <end position="33"/>
    </location>
</feature>
<keyword evidence="3" id="KW-1185">Reference proteome</keyword>
<dbReference type="EMBL" id="FMYM01000008">
    <property type="protein sequence ID" value="SDC41709.1"/>
    <property type="molecule type" value="Genomic_DNA"/>
</dbReference>
<dbReference type="AlphaFoldDB" id="A0A1G6LEP6"/>
<evidence type="ECO:0000256" key="1">
    <source>
        <dbReference type="SAM" id="Phobius"/>
    </source>
</evidence>
<keyword evidence="1" id="KW-1133">Transmembrane helix</keyword>
<dbReference type="RefSeq" id="WP_281241412.1">
    <property type="nucleotide sequence ID" value="NZ_FMYM01000008.1"/>
</dbReference>